<evidence type="ECO:0000313" key="1">
    <source>
        <dbReference type="EMBL" id="SBS99433.1"/>
    </source>
</evidence>
<name>A0A1A8X4B3_PLAMA</name>
<sequence>MQGISFFRYQSIPQFRNIIRNMKQKINSLRNVNDKEKFRNGCQALANYLIMNKSPPYYYMSEKVLWEGTLQEWLNPHYKNLDKHGGCPLIMDEKVLELLELKYKELDFCEKRRRDLNEIKRLKSRNSKTCDDEYLQKCREYSVWIDEMKNYFETTSSTIKQCYSKEPIKRKRGEPQESLCHILKEETFKQPFDCLSIDKIPTCNKLHAQEQEYKSECQKTVPNICETEVPMEKIKQIPKDTDTQNTQESQAEDKTLLELQARTEDQPSTYESTTQDKNVEIHVTQKKQEVILETATHVNHENTKSSGQDTLSILDSQNLQTTQFYETKGTRAESPITTSDSVNSTDILKNSVLPSFSSNKSKLLTYDNLEHPIYDEEEIIKKIKINEITKNLNLSKQKKDRSKTIIEVHMEVLEQYRNEEWEIHKEEFLEICIDELAKNDYRTCPNLTDDDIITENIKSSNDINKNNILWNKWIERHEYLSEKLKKEDWFNNLKNEWKKELVYIKEMEELKKKFSNDNRKVPFLEIEKNLWKQWISEKGSIIEQYLEQNWLNGLTNELQNISEQCVSEETISYISLMNLIQLQHKVNYEELCRYIKKKLLTRLCILVVMTILKVCKKEVNIENRESYLDSSINEWKPKAYTHKNMEIRENIMKFNANHVKHKGYKEILSHIGGGSFRDDKENWRGKDSIFVNSIVNDGTIDKSDELEENDVL</sequence>
<gene>
    <name evidence="1" type="ORF">PMALA_069920</name>
</gene>
<accession>A0A1A8X4B3</accession>
<evidence type="ECO:0000313" key="2">
    <source>
        <dbReference type="Proteomes" id="UP000078597"/>
    </source>
</evidence>
<organism evidence="1 2">
    <name type="scientific">Plasmodium malariae</name>
    <dbReference type="NCBI Taxonomy" id="5858"/>
    <lineage>
        <taxon>Eukaryota</taxon>
        <taxon>Sar</taxon>
        <taxon>Alveolata</taxon>
        <taxon>Apicomplexa</taxon>
        <taxon>Aconoidasida</taxon>
        <taxon>Haemosporida</taxon>
        <taxon>Plasmodiidae</taxon>
        <taxon>Plasmodium</taxon>
        <taxon>Plasmodium (Plasmodium)</taxon>
    </lineage>
</organism>
<dbReference type="VEuPathDB" id="PlasmoDB:PmUG01_08061200"/>
<protein>
    <submittedName>
        <fullName evidence="1">STP1 protein</fullName>
    </submittedName>
</protein>
<dbReference type="EMBL" id="FLQW01005772">
    <property type="protein sequence ID" value="SBS99433.1"/>
    <property type="molecule type" value="Genomic_DNA"/>
</dbReference>
<dbReference type="Proteomes" id="UP000078597">
    <property type="component" value="Unassembled WGS sequence"/>
</dbReference>
<reference evidence="2" key="1">
    <citation type="submission" date="2016-05" db="EMBL/GenBank/DDBJ databases">
        <authorList>
            <person name="Naeem Raeece"/>
        </authorList>
    </citation>
    <scope>NUCLEOTIDE SEQUENCE [LARGE SCALE GENOMIC DNA]</scope>
</reference>
<proteinExistence type="predicted"/>
<dbReference type="AlphaFoldDB" id="A0A1A8X4B3"/>